<accession>A0A1D7YKJ6</accession>
<keyword evidence="5 8" id="KW-0560">Oxidoreductase</keyword>
<evidence type="ECO:0000259" key="9">
    <source>
        <dbReference type="PROSITE" id="PS51918"/>
    </source>
</evidence>
<dbReference type="NCBIfam" id="TIGR02109">
    <property type="entry name" value="PQQ_syn_pqqE"/>
    <property type="match status" value="1"/>
</dbReference>
<dbReference type="SFLD" id="SFLDS00029">
    <property type="entry name" value="Radical_SAM"/>
    <property type="match status" value="1"/>
</dbReference>
<comment type="pathway">
    <text evidence="8">Cofactor biosynthesis; pyrroloquinoline quinone biosynthesis.</text>
</comment>
<comment type="subunit">
    <text evidence="8">Interacts with PqqD. The interaction is necessary for activity of PqqE.</text>
</comment>
<sequence>MAEGAPRPLGLLAELTYRCGLHCPYCSNPLSLDAYAEELTATQWCAVLDQARALGVLQTHLSGGEPLLRRDLPHLVAHAHRLGLYVNLISAGQTLSPRRAGELAAAGLDHVQLSFQDAHPGGADLIAGRPAHRRKLEAAAAVKQAGLALTVNVVLHRANIDHIDALIALAERVGADRLELANTQYYGWALQNRAALLPTRAQLTAAERAVRAARCRTGSRLDIVYVVADYFEDLPKPCMHGWGSRQLTVAPNGDVLPCPAAGRIPGLGVMNIRQADLASIWYDSPAFTRFRGTDWMREPCRSCPRRELDHGGCRCQAFELTGDPAATDPVCRLSPHRPLVDRIVAEAETTGAAGRPVPVVPRAPGGRRPK</sequence>
<organism evidence="10 11">
    <name type="scientific">Streptomyces fodineus</name>
    <dbReference type="NCBI Taxonomy" id="1904616"/>
    <lineage>
        <taxon>Bacteria</taxon>
        <taxon>Bacillati</taxon>
        <taxon>Actinomycetota</taxon>
        <taxon>Actinomycetes</taxon>
        <taxon>Kitasatosporales</taxon>
        <taxon>Streptomycetaceae</taxon>
        <taxon>Streptomyces</taxon>
    </lineage>
</organism>
<dbReference type="EMBL" id="CP017248">
    <property type="protein sequence ID" value="AOR36064.1"/>
    <property type="molecule type" value="Genomic_DNA"/>
</dbReference>
<feature type="binding site" evidence="8">
    <location>
        <position position="19"/>
    </location>
    <ligand>
        <name>[4Fe-4S] cluster</name>
        <dbReference type="ChEBI" id="CHEBI:49883"/>
        <note>4Fe-4S-S-AdoMet</note>
    </ligand>
</feature>
<dbReference type="PROSITE" id="PS51918">
    <property type="entry name" value="RADICAL_SAM"/>
    <property type="match status" value="1"/>
</dbReference>
<dbReference type="NCBIfam" id="TIGR04085">
    <property type="entry name" value="rSAM_more_4Fe4S"/>
    <property type="match status" value="1"/>
</dbReference>
<keyword evidence="11" id="KW-1185">Reference proteome</keyword>
<dbReference type="InterPro" id="IPR050377">
    <property type="entry name" value="Radical_SAM_PqqE_MftC-like"/>
</dbReference>
<keyword evidence="1 8" id="KW-0004">4Fe-4S</keyword>
<dbReference type="AlphaFoldDB" id="A0A1D7YKJ6"/>
<dbReference type="SUPFAM" id="SSF102114">
    <property type="entry name" value="Radical SAM enzymes"/>
    <property type="match status" value="1"/>
</dbReference>
<dbReference type="InterPro" id="IPR058240">
    <property type="entry name" value="rSAM_sf"/>
</dbReference>
<dbReference type="InterPro" id="IPR007197">
    <property type="entry name" value="rSAM"/>
</dbReference>
<dbReference type="GO" id="GO:0051539">
    <property type="term" value="F:4 iron, 4 sulfur cluster binding"/>
    <property type="evidence" value="ECO:0007669"/>
    <property type="project" value="UniProtKB-KW"/>
</dbReference>
<dbReference type="KEGG" id="spun:BFF78_37920"/>
<evidence type="ECO:0000313" key="10">
    <source>
        <dbReference type="EMBL" id="AOR36064.1"/>
    </source>
</evidence>
<comment type="similarity">
    <text evidence="8">Belongs to the radical SAM superfamily. PqqE family.</text>
</comment>
<dbReference type="GO" id="GO:0016491">
    <property type="term" value="F:oxidoreductase activity"/>
    <property type="evidence" value="ECO:0007669"/>
    <property type="project" value="UniProtKB-KW"/>
</dbReference>
<evidence type="ECO:0000256" key="1">
    <source>
        <dbReference type="ARBA" id="ARBA00022485"/>
    </source>
</evidence>
<dbReference type="Gene3D" id="3.20.20.70">
    <property type="entry name" value="Aldolase class I"/>
    <property type="match status" value="1"/>
</dbReference>
<dbReference type="GO" id="GO:0018189">
    <property type="term" value="P:pyrroloquinoline quinone biosynthetic process"/>
    <property type="evidence" value="ECO:0007669"/>
    <property type="project" value="UniProtKB-UniRule"/>
</dbReference>
<proteinExistence type="inferred from homology"/>
<dbReference type="GO" id="GO:0009975">
    <property type="term" value="F:cyclase activity"/>
    <property type="evidence" value="ECO:0007669"/>
    <property type="project" value="UniProtKB-UniRule"/>
</dbReference>
<dbReference type="PIRSF" id="PIRSF037420">
    <property type="entry name" value="PQQ_syn_pqqE"/>
    <property type="match status" value="1"/>
</dbReference>
<dbReference type="UniPathway" id="UPA00539"/>
<dbReference type="Pfam" id="PF04055">
    <property type="entry name" value="Radical_SAM"/>
    <property type="match status" value="1"/>
</dbReference>
<keyword evidence="2 8" id="KW-0949">S-adenosyl-L-methionine</keyword>
<dbReference type="InterPro" id="IPR011843">
    <property type="entry name" value="PQQ_synth_PqqE_bac"/>
</dbReference>
<dbReference type="Pfam" id="PF13186">
    <property type="entry name" value="SPASM"/>
    <property type="match status" value="1"/>
</dbReference>
<evidence type="ECO:0000256" key="8">
    <source>
        <dbReference type="HAMAP-Rule" id="MF_00660"/>
    </source>
</evidence>
<keyword evidence="6 8" id="KW-0408">Iron</keyword>
<name>A0A1D7YKJ6_9ACTN</name>
<dbReference type="InterPro" id="IPR006638">
    <property type="entry name" value="Elp3/MiaA/NifB-like_rSAM"/>
</dbReference>
<comment type="function">
    <text evidence="8">Catalyzes the cross-linking of a glutamate residue and a tyrosine residue in the PqqA protein as part of the biosynthesis of pyrroloquinoline quinone (PQQ).</text>
</comment>
<dbReference type="InterPro" id="IPR023885">
    <property type="entry name" value="4Fe4S-binding_SPASM_dom"/>
</dbReference>
<feature type="binding site" evidence="8">
    <location>
        <position position="23"/>
    </location>
    <ligand>
        <name>[4Fe-4S] cluster</name>
        <dbReference type="ChEBI" id="CHEBI:49883"/>
        <note>4Fe-4S-S-AdoMet</note>
    </ligand>
</feature>
<evidence type="ECO:0000256" key="2">
    <source>
        <dbReference type="ARBA" id="ARBA00022691"/>
    </source>
</evidence>
<dbReference type="InterPro" id="IPR013785">
    <property type="entry name" value="Aldolase_TIM"/>
</dbReference>
<evidence type="ECO:0000313" key="11">
    <source>
        <dbReference type="Proteomes" id="UP000094960"/>
    </source>
</evidence>
<dbReference type="SFLD" id="SFLDG01067">
    <property type="entry name" value="SPASM/twitch_domain_containing"/>
    <property type="match status" value="1"/>
</dbReference>
<dbReference type="GO" id="GO:1904047">
    <property type="term" value="F:S-adenosyl-L-methionine binding"/>
    <property type="evidence" value="ECO:0007669"/>
    <property type="project" value="UniProtKB-UniRule"/>
</dbReference>
<dbReference type="InterPro" id="IPR017200">
    <property type="entry name" value="PqqE-like"/>
</dbReference>
<dbReference type="CDD" id="cd01335">
    <property type="entry name" value="Radical_SAM"/>
    <property type="match status" value="1"/>
</dbReference>
<evidence type="ECO:0000256" key="3">
    <source>
        <dbReference type="ARBA" id="ARBA00022723"/>
    </source>
</evidence>
<dbReference type="Proteomes" id="UP000094960">
    <property type="component" value="Chromosome"/>
</dbReference>
<evidence type="ECO:0000256" key="7">
    <source>
        <dbReference type="ARBA" id="ARBA00023014"/>
    </source>
</evidence>
<dbReference type="CDD" id="cd21119">
    <property type="entry name" value="SPASM_PqqE"/>
    <property type="match status" value="1"/>
</dbReference>
<dbReference type="EC" id="1.21.98.4" evidence="8"/>
<dbReference type="GO" id="GO:0005506">
    <property type="term" value="F:iron ion binding"/>
    <property type="evidence" value="ECO:0007669"/>
    <property type="project" value="UniProtKB-UniRule"/>
</dbReference>
<dbReference type="HAMAP" id="MF_00660">
    <property type="entry name" value="PqqE"/>
    <property type="match status" value="1"/>
</dbReference>
<keyword evidence="4 8" id="KW-0884">PQQ biosynthesis</keyword>
<evidence type="ECO:0000256" key="4">
    <source>
        <dbReference type="ARBA" id="ARBA00022905"/>
    </source>
</evidence>
<keyword evidence="3 8" id="KW-0479">Metal-binding</keyword>
<dbReference type="SFLD" id="SFLDG01386">
    <property type="entry name" value="main_SPASM_domain-containing"/>
    <property type="match status" value="1"/>
</dbReference>
<dbReference type="PANTHER" id="PTHR11228">
    <property type="entry name" value="RADICAL SAM DOMAIN PROTEIN"/>
    <property type="match status" value="1"/>
</dbReference>
<dbReference type="SFLD" id="SFLDF00280">
    <property type="entry name" value="coenzyme_PQQ_synthesis_protein"/>
    <property type="match status" value="1"/>
</dbReference>
<feature type="domain" description="Radical SAM core" evidence="9">
    <location>
        <begin position="5"/>
        <end position="220"/>
    </location>
</feature>
<reference evidence="11" key="1">
    <citation type="submission" date="2016-09" db="EMBL/GenBank/DDBJ databases">
        <title>Streptomyces puniciscabiei strain:TW1S1 Genome sequencing and assembly.</title>
        <authorList>
            <person name="Kim M.-K."/>
            <person name="Kim S.B."/>
        </authorList>
    </citation>
    <scope>NUCLEOTIDE SEQUENCE [LARGE SCALE GENOMIC DNA]</scope>
    <source>
        <strain evidence="11">TW1S1</strain>
    </source>
</reference>
<dbReference type="RefSeq" id="WP_069782577.1">
    <property type="nucleotide sequence ID" value="NZ_CP017248.1"/>
</dbReference>
<comment type="cofactor">
    <cofactor evidence="8">
        <name>[4Fe-4S] cluster</name>
        <dbReference type="ChEBI" id="CHEBI:49883"/>
    </cofactor>
    <text evidence="8">Binds 1 [4Fe-4S] cluster. The cluster is coordinated with 3 cysteines and an exchangeable S-adenosyl-L-methionine.</text>
</comment>
<evidence type="ECO:0000256" key="5">
    <source>
        <dbReference type="ARBA" id="ARBA00023002"/>
    </source>
</evidence>
<protein>
    <recommendedName>
        <fullName evidence="8">PqqA peptide cyclase</fullName>
        <ecNumber evidence="8">1.21.98.4</ecNumber>
    </recommendedName>
    <alternativeName>
        <fullName evidence="8">Coenzyme PQQ synthesis protein E</fullName>
    </alternativeName>
</protein>
<dbReference type="PANTHER" id="PTHR11228:SF7">
    <property type="entry name" value="PQQA PEPTIDE CYCLASE"/>
    <property type="match status" value="1"/>
</dbReference>
<gene>
    <name evidence="8" type="primary">pqqE</name>
    <name evidence="10" type="ORF">BFF78_37920</name>
</gene>
<keyword evidence="7 8" id="KW-0411">Iron-sulfur</keyword>
<evidence type="ECO:0000256" key="6">
    <source>
        <dbReference type="ARBA" id="ARBA00023004"/>
    </source>
</evidence>
<feature type="binding site" evidence="8">
    <location>
        <position position="26"/>
    </location>
    <ligand>
        <name>[4Fe-4S] cluster</name>
        <dbReference type="ChEBI" id="CHEBI:49883"/>
        <note>4Fe-4S-S-AdoMet</note>
    </ligand>
</feature>
<dbReference type="SMART" id="SM00729">
    <property type="entry name" value="Elp3"/>
    <property type="match status" value="1"/>
</dbReference>
<comment type="catalytic activity">
    <reaction evidence="8">
        <text>[PQQ precursor protein] + S-adenosyl-L-methionine = E-Y cross-linked-[PQQ precursor protein] + 5'-deoxyadenosine + L-methionine + H(+)</text>
        <dbReference type="Rhea" id="RHEA:56836"/>
        <dbReference type="Rhea" id="RHEA-COMP:14800"/>
        <dbReference type="Rhea" id="RHEA-COMP:14801"/>
        <dbReference type="ChEBI" id="CHEBI:15378"/>
        <dbReference type="ChEBI" id="CHEBI:17319"/>
        <dbReference type="ChEBI" id="CHEBI:57844"/>
        <dbReference type="ChEBI" id="CHEBI:59789"/>
        <dbReference type="ChEBI" id="CHEBI:141026"/>
        <dbReference type="ChEBI" id="CHEBI:141027"/>
        <dbReference type="EC" id="1.21.98.4"/>
    </reaction>
</comment>